<feature type="binding site" evidence="3">
    <location>
        <position position="5"/>
    </location>
    <ligand>
        <name>a divalent metal cation</name>
        <dbReference type="ChEBI" id="CHEBI:60240"/>
        <label>1</label>
    </ligand>
</feature>
<evidence type="ECO:0000256" key="1">
    <source>
        <dbReference type="ARBA" id="ARBA00009275"/>
    </source>
</evidence>
<organism evidence="4 5">
    <name type="scientific">Pedobacter cryoconitis</name>
    <dbReference type="NCBI Taxonomy" id="188932"/>
    <lineage>
        <taxon>Bacteria</taxon>
        <taxon>Pseudomonadati</taxon>
        <taxon>Bacteroidota</taxon>
        <taxon>Sphingobacteriia</taxon>
        <taxon>Sphingobacteriales</taxon>
        <taxon>Sphingobacteriaceae</taxon>
        <taxon>Pedobacter</taxon>
    </lineage>
</organism>
<feature type="binding site" evidence="3">
    <location>
        <position position="192"/>
    </location>
    <ligand>
        <name>a divalent metal cation</name>
        <dbReference type="ChEBI" id="CHEBI:60240"/>
        <label>1</label>
    </ligand>
</feature>
<comment type="caution">
    <text evidence="4">The sequence shown here is derived from an EMBL/GenBank/DDBJ whole genome shotgun (WGS) entry which is preliminary data.</text>
</comment>
<dbReference type="CDD" id="cd01310">
    <property type="entry name" value="TatD_DNAse"/>
    <property type="match status" value="1"/>
</dbReference>
<keyword evidence="3" id="KW-0479">Metal-binding</keyword>
<gene>
    <name evidence="4" type="ORF">HDE69_002013</name>
</gene>
<dbReference type="AlphaFoldDB" id="A0A7W8YSE8"/>
<dbReference type="PIRSF" id="PIRSF005902">
    <property type="entry name" value="DNase_TatD"/>
    <property type="match status" value="1"/>
</dbReference>
<dbReference type="PANTHER" id="PTHR46124">
    <property type="entry name" value="D-AMINOACYL-TRNA DEACYLASE"/>
    <property type="match status" value="1"/>
</dbReference>
<dbReference type="GO" id="GO:0046872">
    <property type="term" value="F:metal ion binding"/>
    <property type="evidence" value="ECO:0007669"/>
    <property type="project" value="UniProtKB-KW"/>
</dbReference>
<dbReference type="GO" id="GO:0016788">
    <property type="term" value="F:hydrolase activity, acting on ester bonds"/>
    <property type="evidence" value="ECO:0007669"/>
    <property type="project" value="InterPro"/>
</dbReference>
<dbReference type="Pfam" id="PF01026">
    <property type="entry name" value="TatD_DNase"/>
    <property type="match status" value="1"/>
</dbReference>
<dbReference type="PANTHER" id="PTHR46124:SF2">
    <property type="entry name" value="D-AMINOACYL-TRNA DEACYLASE"/>
    <property type="match status" value="1"/>
</dbReference>
<feature type="binding site" evidence="3">
    <location>
        <position position="7"/>
    </location>
    <ligand>
        <name>a divalent metal cation</name>
        <dbReference type="ChEBI" id="CHEBI:60240"/>
        <label>1</label>
    </ligand>
</feature>
<dbReference type="EMBL" id="JACHCF010000004">
    <property type="protein sequence ID" value="MBB5620960.1"/>
    <property type="molecule type" value="Genomic_DNA"/>
</dbReference>
<dbReference type="PROSITE" id="PS01137">
    <property type="entry name" value="TATD_1"/>
    <property type="match status" value="1"/>
</dbReference>
<accession>A0A7W8YSE8</accession>
<dbReference type="RefSeq" id="WP_183866959.1">
    <property type="nucleotide sequence ID" value="NZ_JACHCF010000004.1"/>
</dbReference>
<sequence length="242" mass="27475">MIDTHCHIDLYSKPENILFECEKSGITVIAMTNLPSHFQMGLPHVLPFKRIRLALGMHPLHAKLHQKEFPLFLKNLSKTSYIGEVGLDFSREGFSTKDLQLTSFAKILTCLSREKKILSLHSRRAEKEVLEHLQSSKIRAAIFHWYSGPLALIDKIAGAGYYFSINPAMIQSENGQKIISRIPVDKILPETDGPFTEVSGRPSKPSDVALVYHFLSKIWEKNLVEVDKIISANFQRLISHLK</sequence>
<dbReference type="NCBIfam" id="NF041926">
    <property type="entry name" value="QatD"/>
    <property type="match status" value="1"/>
</dbReference>
<reference evidence="4 5" key="1">
    <citation type="submission" date="2020-08" db="EMBL/GenBank/DDBJ databases">
        <title>Genomic Encyclopedia of Type Strains, Phase IV (KMG-V): Genome sequencing to study the core and pangenomes of soil and plant-associated prokaryotes.</title>
        <authorList>
            <person name="Whitman W."/>
        </authorList>
    </citation>
    <scope>NUCLEOTIDE SEQUENCE [LARGE SCALE GENOMIC DNA]</scope>
    <source>
        <strain evidence="4 5">MP7CTX6</strain>
    </source>
</reference>
<comment type="similarity">
    <text evidence="1">Belongs to the metallo-dependent hydrolases superfamily. TatD-type hydrolase family.</text>
</comment>
<name>A0A7W8YSE8_9SPHI</name>
<dbReference type="Proteomes" id="UP000537718">
    <property type="component" value="Unassembled WGS sequence"/>
</dbReference>
<evidence type="ECO:0000313" key="5">
    <source>
        <dbReference type="Proteomes" id="UP000537718"/>
    </source>
</evidence>
<evidence type="ECO:0000256" key="2">
    <source>
        <dbReference type="ARBA" id="ARBA00022801"/>
    </source>
</evidence>
<evidence type="ECO:0000313" key="4">
    <source>
        <dbReference type="EMBL" id="MBB5620960.1"/>
    </source>
</evidence>
<feature type="binding site" evidence="3">
    <location>
        <position position="84"/>
    </location>
    <ligand>
        <name>a divalent metal cation</name>
        <dbReference type="ChEBI" id="CHEBI:60240"/>
        <label>1</label>
    </ligand>
</feature>
<dbReference type="InterPro" id="IPR032466">
    <property type="entry name" value="Metal_Hydrolase"/>
</dbReference>
<dbReference type="InterPro" id="IPR018228">
    <property type="entry name" value="DNase_TatD-rel_CS"/>
</dbReference>
<proteinExistence type="inferred from homology"/>
<keyword evidence="2 4" id="KW-0378">Hydrolase</keyword>
<dbReference type="InterPro" id="IPR049677">
    <property type="entry name" value="QatD"/>
</dbReference>
<evidence type="ECO:0000256" key="3">
    <source>
        <dbReference type="PIRSR" id="PIRSR005902-1"/>
    </source>
</evidence>
<dbReference type="SUPFAM" id="SSF51556">
    <property type="entry name" value="Metallo-dependent hydrolases"/>
    <property type="match status" value="1"/>
</dbReference>
<dbReference type="InterPro" id="IPR001130">
    <property type="entry name" value="TatD-like"/>
</dbReference>
<dbReference type="Gene3D" id="3.20.20.140">
    <property type="entry name" value="Metal-dependent hydrolases"/>
    <property type="match status" value="1"/>
</dbReference>
<dbReference type="EC" id="3.1.21.-" evidence="4"/>
<feature type="binding site" evidence="3">
    <location>
        <position position="144"/>
    </location>
    <ligand>
        <name>a divalent metal cation</name>
        <dbReference type="ChEBI" id="CHEBI:60240"/>
        <label>2</label>
    </ligand>
</feature>
<feature type="binding site" evidence="3">
    <location>
        <position position="121"/>
    </location>
    <ligand>
        <name>a divalent metal cation</name>
        <dbReference type="ChEBI" id="CHEBI:60240"/>
        <label>2</label>
    </ligand>
</feature>
<protein>
    <submittedName>
        <fullName evidence="4">TatD DNase family protein</fullName>
        <ecNumber evidence="4">3.1.21.-</ecNumber>
    </submittedName>
</protein>